<comment type="similarity">
    <text evidence="3">Belongs to the GMC oxidoreductase family.</text>
</comment>
<evidence type="ECO:0000256" key="5">
    <source>
        <dbReference type="ARBA" id="ARBA00022630"/>
    </source>
</evidence>
<dbReference type="OrthoDB" id="4495024at2759"/>
<protein>
    <recommendedName>
        <fullName evidence="8">Glucose-methanol-choline oxidoreductase C-terminal domain-containing protein</fullName>
    </recommendedName>
</protein>
<keyword evidence="7" id="KW-0560">Oxidoreductase</keyword>
<gene>
    <name evidence="9" type="ORF">N7496_005619</name>
</gene>
<dbReference type="PANTHER" id="PTHR11552">
    <property type="entry name" value="GLUCOSE-METHANOL-CHOLINE GMC OXIDOREDUCTASE"/>
    <property type="match status" value="1"/>
</dbReference>
<dbReference type="AlphaFoldDB" id="A0A9W9SHP9"/>
<comment type="caution">
    <text evidence="9">The sequence shown here is derived from an EMBL/GenBank/DDBJ whole genome shotgun (WGS) entry which is preliminary data.</text>
</comment>
<keyword evidence="10" id="KW-1185">Reference proteome</keyword>
<reference evidence="9" key="2">
    <citation type="journal article" date="2023" name="IMA Fungus">
        <title>Comparative genomic study of the Penicillium genus elucidates a diverse pangenome and 15 lateral gene transfer events.</title>
        <authorList>
            <person name="Petersen C."/>
            <person name="Sorensen T."/>
            <person name="Nielsen M.R."/>
            <person name="Sondergaard T.E."/>
            <person name="Sorensen J.L."/>
            <person name="Fitzpatrick D.A."/>
            <person name="Frisvad J.C."/>
            <person name="Nielsen K.L."/>
        </authorList>
    </citation>
    <scope>NUCLEOTIDE SEQUENCE</scope>
    <source>
        <strain evidence="9">IBT 29864</strain>
    </source>
</reference>
<dbReference type="GO" id="GO:0016614">
    <property type="term" value="F:oxidoreductase activity, acting on CH-OH group of donors"/>
    <property type="evidence" value="ECO:0007669"/>
    <property type="project" value="InterPro"/>
</dbReference>
<sequence length="84" mass="9015">MFGGNGLLHNLIRSFFKDRSNFHPVGTAAMLPREIGGVVDVNHAAYGTANVRVVDASALPFQVCGHLVSTLYSEAERVADTIKS</sequence>
<dbReference type="Gene3D" id="3.50.50.60">
    <property type="entry name" value="FAD/NAD(P)-binding domain"/>
    <property type="match status" value="1"/>
</dbReference>
<evidence type="ECO:0000313" key="9">
    <source>
        <dbReference type="EMBL" id="KAJ5378210.1"/>
    </source>
</evidence>
<dbReference type="EMBL" id="JAPZBS010000004">
    <property type="protein sequence ID" value="KAJ5378210.1"/>
    <property type="molecule type" value="Genomic_DNA"/>
</dbReference>
<dbReference type="InterPro" id="IPR012132">
    <property type="entry name" value="GMC_OxRdtase"/>
</dbReference>
<dbReference type="GeneID" id="81437727"/>
<evidence type="ECO:0000256" key="7">
    <source>
        <dbReference type="ARBA" id="ARBA00023002"/>
    </source>
</evidence>
<reference evidence="9" key="1">
    <citation type="submission" date="2022-11" db="EMBL/GenBank/DDBJ databases">
        <authorList>
            <person name="Petersen C."/>
        </authorList>
    </citation>
    <scope>NUCLEOTIDE SEQUENCE</scope>
    <source>
        <strain evidence="9">IBT 29864</strain>
    </source>
</reference>
<evidence type="ECO:0000259" key="8">
    <source>
        <dbReference type="Pfam" id="PF05199"/>
    </source>
</evidence>
<proteinExistence type="inferred from homology"/>
<keyword evidence="4" id="KW-0134">Cell wall</keyword>
<evidence type="ECO:0000256" key="3">
    <source>
        <dbReference type="ARBA" id="ARBA00010790"/>
    </source>
</evidence>
<dbReference type="PANTHER" id="PTHR11552:SF201">
    <property type="entry name" value="GLUCOSE-METHANOL-CHOLINE OXIDOREDUCTASE N-TERMINAL DOMAIN-CONTAINING PROTEIN"/>
    <property type="match status" value="1"/>
</dbReference>
<keyword evidence="4" id="KW-0964">Secreted</keyword>
<comment type="cofactor">
    <cofactor evidence="1">
        <name>FAD</name>
        <dbReference type="ChEBI" id="CHEBI:57692"/>
    </cofactor>
</comment>
<evidence type="ECO:0000256" key="4">
    <source>
        <dbReference type="ARBA" id="ARBA00022512"/>
    </source>
</evidence>
<dbReference type="Proteomes" id="UP001147782">
    <property type="component" value="Unassembled WGS sequence"/>
</dbReference>
<name>A0A9W9SHP9_9EURO</name>
<dbReference type="GO" id="GO:0050660">
    <property type="term" value="F:flavin adenine dinucleotide binding"/>
    <property type="evidence" value="ECO:0007669"/>
    <property type="project" value="InterPro"/>
</dbReference>
<dbReference type="Pfam" id="PF05199">
    <property type="entry name" value="GMC_oxred_C"/>
    <property type="match status" value="1"/>
</dbReference>
<evidence type="ECO:0000256" key="6">
    <source>
        <dbReference type="ARBA" id="ARBA00022827"/>
    </source>
</evidence>
<evidence type="ECO:0000256" key="1">
    <source>
        <dbReference type="ARBA" id="ARBA00001974"/>
    </source>
</evidence>
<keyword evidence="6" id="KW-0274">FAD</keyword>
<accession>A0A9W9SHP9</accession>
<dbReference type="InterPro" id="IPR007867">
    <property type="entry name" value="GMC_OxRtase_C"/>
</dbReference>
<comment type="subcellular location">
    <subcellularLocation>
        <location evidence="2">Secreted</location>
        <location evidence="2">Cell wall</location>
    </subcellularLocation>
</comment>
<dbReference type="SUPFAM" id="SSF51905">
    <property type="entry name" value="FAD/NAD(P)-binding domain"/>
    <property type="match status" value="1"/>
</dbReference>
<evidence type="ECO:0000313" key="10">
    <source>
        <dbReference type="Proteomes" id="UP001147782"/>
    </source>
</evidence>
<dbReference type="RefSeq" id="XP_056557073.1">
    <property type="nucleotide sequence ID" value="XM_056698548.1"/>
</dbReference>
<dbReference type="InterPro" id="IPR036188">
    <property type="entry name" value="FAD/NAD-bd_sf"/>
</dbReference>
<evidence type="ECO:0000256" key="2">
    <source>
        <dbReference type="ARBA" id="ARBA00004191"/>
    </source>
</evidence>
<keyword evidence="5" id="KW-0285">Flavoprotein</keyword>
<feature type="domain" description="Glucose-methanol-choline oxidoreductase C-terminal" evidence="8">
    <location>
        <begin position="19"/>
        <end position="72"/>
    </location>
</feature>
<dbReference type="Gene3D" id="3.30.560.10">
    <property type="entry name" value="Glucose Oxidase, domain 3"/>
    <property type="match status" value="1"/>
</dbReference>
<organism evidence="9 10">
    <name type="scientific">Penicillium cataractarum</name>
    <dbReference type="NCBI Taxonomy" id="2100454"/>
    <lineage>
        <taxon>Eukaryota</taxon>
        <taxon>Fungi</taxon>
        <taxon>Dikarya</taxon>
        <taxon>Ascomycota</taxon>
        <taxon>Pezizomycotina</taxon>
        <taxon>Eurotiomycetes</taxon>
        <taxon>Eurotiomycetidae</taxon>
        <taxon>Eurotiales</taxon>
        <taxon>Aspergillaceae</taxon>
        <taxon>Penicillium</taxon>
    </lineage>
</organism>